<name>A0A7I7PCT7_9MYCO</name>
<sequence length="86" mass="9254">MAARQTPATRAKDSDREQTCRALDDALNDGELSKQSDVKSTYLIVEPSRDPTTPDALSLSAFSADYGSGYIAFAGDGTVKQVYYPS</sequence>
<gene>
    <name evidence="2" type="ORF">BST37_12425</name>
    <name evidence="1" type="ORF">MNVI_17410</name>
</gene>
<reference evidence="1" key="3">
    <citation type="submission" date="2020-02" db="EMBL/GenBank/DDBJ databases">
        <authorList>
            <person name="Matsumoto Y."/>
            <person name="Motooka D."/>
            <person name="Nakamura S."/>
        </authorList>
    </citation>
    <scope>NUCLEOTIDE SEQUENCE</scope>
    <source>
        <strain evidence="1">JCM 16367</strain>
    </source>
</reference>
<dbReference type="Proteomes" id="UP000466894">
    <property type="component" value="Chromosome"/>
</dbReference>
<evidence type="ECO:0000313" key="3">
    <source>
        <dbReference type="Proteomes" id="UP000192374"/>
    </source>
</evidence>
<dbReference type="EMBL" id="AP022583">
    <property type="protein sequence ID" value="BBY06423.1"/>
    <property type="molecule type" value="Genomic_DNA"/>
</dbReference>
<dbReference type="AlphaFoldDB" id="A0A7I7PCT7"/>
<proteinExistence type="predicted"/>
<evidence type="ECO:0000313" key="4">
    <source>
        <dbReference type="Proteomes" id="UP000466894"/>
    </source>
</evidence>
<dbReference type="EMBL" id="MVIC01000020">
    <property type="protein sequence ID" value="ORB14005.1"/>
    <property type="molecule type" value="Genomic_DNA"/>
</dbReference>
<protein>
    <submittedName>
        <fullName evidence="1">Uncharacterized protein</fullName>
    </submittedName>
</protein>
<reference evidence="2 3" key="1">
    <citation type="submission" date="2017-02" db="EMBL/GenBank/DDBJ databases">
        <title>The new phylogeny of genus Mycobacterium.</title>
        <authorList>
            <person name="Tortoli E."/>
            <person name="Trovato A."/>
            <person name="Cirillo D.M."/>
        </authorList>
    </citation>
    <scope>NUCLEOTIDE SEQUENCE [LARGE SCALE GENOMIC DNA]</scope>
    <source>
        <strain evidence="2 3">DSM 45145</strain>
    </source>
</reference>
<accession>A0A7I7PCT7</accession>
<keyword evidence="3" id="KW-1185">Reference proteome</keyword>
<dbReference type="KEGG" id="mnv:MNVI_17410"/>
<evidence type="ECO:0000313" key="2">
    <source>
        <dbReference type="EMBL" id="ORB14005.1"/>
    </source>
</evidence>
<dbReference type="Proteomes" id="UP000192374">
    <property type="component" value="Unassembled WGS sequence"/>
</dbReference>
<organism evidence="1 4">
    <name type="scientific">Mycobacterium noviomagense</name>
    <dbReference type="NCBI Taxonomy" id="459858"/>
    <lineage>
        <taxon>Bacteria</taxon>
        <taxon>Bacillati</taxon>
        <taxon>Actinomycetota</taxon>
        <taxon>Actinomycetes</taxon>
        <taxon>Mycobacteriales</taxon>
        <taxon>Mycobacteriaceae</taxon>
        <taxon>Mycobacterium</taxon>
    </lineage>
</organism>
<dbReference type="OrthoDB" id="4753163at2"/>
<evidence type="ECO:0000313" key="1">
    <source>
        <dbReference type="EMBL" id="BBY06423.1"/>
    </source>
</evidence>
<reference evidence="1 4" key="2">
    <citation type="journal article" date="2019" name="Emerg. Microbes Infect.">
        <title>Comprehensive subspecies identification of 175 nontuberculous mycobacteria species based on 7547 genomic profiles.</title>
        <authorList>
            <person name="Matsumoto Y."/>
            <person name="Kinjo T."/>
            <person name="Motooka D."/>
            <person name="Nabeya D."/>
            <person name="Jung N."/>
            <person name="Uechi K."/>
            <person name="Horii T."/>
            <person name="Iida T."/>
            <person name="Fujita J."/>
            <person name="Nakamura S."/>
        </authorList>
    </citation>
    <scope>NUCLEOTIDE SEQUENCE [LARGE SCALE GENOMIC DNA]</scope>
    <source>
        <strain evidence="1 4">JCM 16367</strain>
    </source>
</reference>